<proteinExistence type="inferred from homology"/>
<dbReference type="InterPro" id="IPR027417">
    <property type="entry name" value="P-loop_NTPase"/>
</dbReference>
<dbReference type="GO" id="GO:0061693">
    <property type="term" value="F:alpha-D-ribose 1-methylphosphonate 5-triphosphate synthase activity"/>
    <property type="evidence" value="ECO:0007669"/>
    <property type="project" value="UniProtKB-EC"/>
</dbReference>
<feature type="domain" description="ABC transporter" evidence="2">
    <location>
        <begin position="20"/>
        <end position="74"/>
    </location>
</feature>
<reference evidence="3 4" key="1">
    <citation type="journal article" date="2018" name="Front. Microbiol.">
        <title>Conversion of Methionine to Cysteine in Lactobacillus paracasei Depends on the Highly Mobile cysK-ctl-cysE Gene Cluster.</title>
        <authorList>
            <person name="Wuthrich D."/>
            <person name="Irmler S."/>
            <person name="Berthoud H."/>
            <person name="Guggenbuhl B."/>
            <person name="Eugster E."/>
            <person name="Bruggmann R."/>
        </authorList>
    </citation>
    <scope>NUCLEOTIDE SEQUENCE [LARGE SCALE GENOMIC DNA]</scope>
    <source>
        <strain evidence="3 4">FAM18157</strain>
    </source>
</reference>
<dbReference type="EC" id="2.7.8.37" evidence="3"/>
<dbReference type="PANTHER" id="PTHR24220:SF689">
    <property type="entry name" value="LIPOPROTEIN-RELEASING SYSTEM ATP-BINDING PROTEIN LOLD"/>
    <property type="match status" value="1"/>
</dbReference>
<dbReference type="CDD" id="cd00267">
    <property type="entry name" value="ABC_ATPase"/>
    <property type="match status" value="1"/>
</dbReference>
<dbReference type="GO" id="GO:0005524">
    <property type="term" value="F:ATP binding"/>
    <property type="evidence" value="ECO:0007669"/>
    <property type="project" value="InterPro"/>
</dbReference>
<dbReference type="InterPro" id="IPR015854">
    <property type="entry name" value="ABC_transpr_LolD-like"/>
</dbReference>
<gene>
    <name evidence="3" type="ORF">FAM18157_02931</name>
</gene>
<dbReference type="Proteomes" id="UP000284716">
    <property type="component" value="Unassembled WGS sequence"/>
</dbReference>
<comment type="caution">
    <text evidence="3">The sequence shown here is derived from an EMBL/GenBank/DDBJ whole genome shotgun (WGS) entry which is preliminary data.</text>
</comment>
<dbReference type="SUPFAM" id="SSF52540">
    <property type="entry name" value="P-loop containing nucleoside triphosphate hydrolases"/>
    <property type="match status" value="1"/>
</dbReference>
<dbReference type="EMBL" id="LKFS01000143">
    <property type="protein sequence ID" value="RND76989.1"/>
    <property type="molecule type" value="Genomic_DNA"/>
</dbReference>
<evidence type="ECO:0000313" key="4">
    <source>
        <dbReference type="Proteomes" id="UP000284716"/>
    </source>
</evidence>
<dbReference type="GO" id="GO:0016887">
    <property type="term" value="F:ATP hydrolysis activity"/>
    <property type="evidence" value="ECO:0007669"/>
    <property type="project" value="InterPro"/>
</dbReference>
<dbReference type="GO" id="GO:0005886">
    <property type="term" value="C:plasma membrane"/>
    <property type="evidence" value="ECO:0007669"/>
    <property type="project" value="TreeGrafter"/>
</dbReference>
<organism evidence="3 4">
    <name type="scientific">Lacticaseibacillus paracasei</name>
    <name type="common">Lactobacillus paracasei</name>
    <dbReference type="NCBI Taxonomy" id="1597"/>
    <lineage>
        <taxon>Bacteria</taxon>
        <taxon>Bacillati</taxon>
        <taxon>Bacillota</taxon>
        <taxon>Bacilli</taxon>
        <taxon>Lactobacillales</taxon>
        <taxon>Lactobacillaceae</taxon>
        <taxon>Lacticaseibacillus</taxon>
    </lineage>
</organism>
<keyword evidence="3" id="KW-0808">Transferase</keyword>
<dbReference type="AlphaFoldDB" id="A0A422LT64"/>
<evidence type="ECO:0000259" key="2">
    <source>
        <dbReference type="Pfam" id="PF00005"/>
    </source>
</evidence>
<protein>
    <submittedName>
        <fullName evidence="3">Alpha-D-ribose 1-methylphosphonate 5-triphosphate synthase subunit PhnL</fullName>
        <ecNumber evidence="3">2.7.8.37</ecNumber>
    </submittedName>
</protein>
<accession>A0A422LT64</accession>
<name>A0A422LT64_LACPA</name>
<evidence type="ECO:0000313" key="3">
    <source>
        <dbReference type="EMBL" id="RND76989.1"/>
    </source>
</evidence>
<dbReference type="PANTHER" id="PTHR24220">
    <property type="entry name" value="IMPORT ATP-BINDING PROTEIN"/>
    <property type="match status" value="1"/>
</dbReference>
<dbReference type="Pfam" id="PF00005">
    <property type="entry name" value="ABC_tran"/>
    <property type="match status" value="1"/>
</dbReference>
<evidence type="ECO:0000256" key="1">
    <source>
        <dbReference type="ARBA" id="ARBA00005417"/>
    </source>
</evidence>
<comment type="similarity">
    <text evidence="1">Belongs to the ABC transporter superfamily.</text>
</comment>
<dbReference type="GO" id="GO:0022857">
    <property type="term" value="F:transmembrane transporter activity"/>
    <property type="evidence" value="ECO:0007669"/>
    <property type="project" value="TreeGrafter"/>
</dbReference>
<dbReference type="Gene3D" id="3.40.50.300">
    <property type="entry name" value="P-loop containing nucleotide triphosphate hydrolases"/>
    <property type="match status" value="1"/>
</dbReference>
<sequence>MFTASVTANLLLASQADPTKLPALLQQLQLDRYAAHLDHTLQPNQLSPGEQRRLGIIRGIAADRPFIVLDEPFSDIDAVNQQAVMQLLRQEAKKRGVVIITHTFDFVTAADQVLKVGDHHDN</sequence>
<dbReference type="InterPro" id="IPR003439">
    <property type="entry name" value="ABC_transporter-like_ATP-bd"/>
</dbReference>